<keyword evidence="6" id="KW-0175">Coiled coil</keyword>
<sequence>MEAVGTLGVSIPLLSAEAIPPQNHFHLFSIFPSLLFALCLPLQNTMEVVGDALISAAVGLLFNELVSSDLIKFARQEDVHNELKKWKKELQSIQKELNDAEEKQITQEAVKSWLFDLRVVAYDMEDILDEFAYELMRRKPMGAEADEASSSKIRKFIPTCFTSFNTTHVVRNVKMGPKIRKITSRLRDISARKVGLGLEKVTGAATSAWRRLPPTTPIAYEPGVYGRDEDKKVILDLLGKVEPYENNVGVISIVGMGGVGKTTLARLVYNDEMAKKFDLKAWVCVSDVFDVENITRAFLNSVENSDASGSLDFQQVQKKLRDALTERKFLIILDDVWNENFGNWDRLRAPLSVGAKGSKLIVTTRNKNVALMMGAAENLHELNPLSEDACWSVFEKHAFEHRNMEDNPNLVSIGRKIVGKCGGLPLAAKSLGGLLRSKQREEEWERVSNSKIWDLSSTECEILPALRLSYHYVPSYLKRCFAYCAMFPKDFEFNSKTLVLLWMAEGLIQEPNADNLTMEDLGDDYFCELLSRSFFQSSGTDEFRFVMHDLICDLARVASGEICFCLEDTLDSNRQSTISKETRHSSFIRGKFDAFKKFEAFQGLEHLRTFVALPIQGTFTESFVTSLVCDHLVPKFRQLRVLSLSEYMIFELPDSIGGLKHLRYLNLSFTQIKLLPDSVTNLYNLQTLILSNCKHLTRLPSNIGNLISLRHLNVVGCSLQDMPQQIGKLKKLQTLSDFIVSKRGFLGIKELKDLSHLRGEICISKLENVVDVQDARDANLKAKLNVERLSMIWSKELDGSHDEDAEMEVLLSLQPHTSLKKLNIEGYGGRQFPNWICDPSYIKLVELSLIGCIRCISVPSVGQLPFLKKLVIKRMDGVKSVGLEFEGQVSLHAKPFQCLESLWFEDMMEWEEWCWSKESFSCLHQLEIKNCPRLIKKLPTHLTSLVKLNIGNCPEIMVRRPTHLPSLKELNIYYCPEMMPQFENHEFFIMPLREASRSAIDITSHIYLDVSGISQLSRLQPEFMQSLPRLELLEIDNSGQLQCLWLDGLGLGNLSRLRILSSDQLVSLGGEEEEVQGLPYNLQHLEIRKCDKLEKLPHGLQSYTSLAELIIEDCPKLVSFPEKGFPLMLRGLAISNCESLSSLPDGMMMRNSSNNMCHLEYLEIEECPSLICFPKGQLPTTLRRLFISDCEKLVSLPEDIDVCAIEQLIMKRCPSLTGFPGKLPPTLKKLWIWGCEKLQSLPEGIMHHHSNNTTNGGLQILDISQCSSLTSFPTGKFPSTLKSITIDNCAQMQPISEEMFHCNNNALEKLSISGHPNLKTIPDCLYNLKDLRIEKCENLDLQPHLLRNLTSLSSLQITNCETIKVPLSEWGLARLTSLRTLTIGGIFLEATSFPNHHHHLFLLPTTLVELSISNFQNLESLAFLSLQMLTSLRKLDVFQCPKLQSFIPREGLPDMLSELYIRDCPLLIQRCSKEKGEDWPKIAHIPCVKIDGKLILEQ</sequence>
<feature type="domain" description="Disease resistance N-terminal" evidence="8">
    <location>
        <begin position="56"/>
        <end position="148"/>
    </location>
</feature>
<dbReference type="InterPro" id="IPR036388">
    <property type="entry name" value="WH-like_DNA-bd_sf"/>
</dbReference>
<keyword evidence="3" id="KW-0547">Nucleotide-binding</keyword>
<evidence type="ECO:0008006" key="13">
    <source>
        <dbReference type="Google" id="ProtNLM"/>
    </source>
</evidence>
<name>A0ABY9D4M4_VITVI</name>
<evidence type="ECO:0000256" key="5">
    <source>
        <dbReference type="ARBA" id="ARBA00022840"/>
    </source>
</evidence>
<dbReference type="InterPro" id="IPR002182">
    <property type="entry name" value="NB-ARC"/>
</dbReference>
<dbReference type="InterPro" id="IPR038005">
    <property type="entry name" value="RX-like_CC"/>
</dbReference>
<evidence type="ECO:0000256" key="6">
    <source>
        <dbReference type="SAM" id="Coils"/>
    </source>
</evidence>
<dbReference type="InterPro" id="IPR027417">
    <property type="entry name" value="P-loop_NTPase"/>
</dbReference>
<dbReference type="InterPro" id="IPR042197">
    <property type="entry name" value="Apaf_helical"/>
</dbReference>
<accession>A0ABY9D4M4</accession>
<reference evidence="11 12" key="1">
    <citation type="journal article" date="2023" name="Hortic Res">
        <title>The complete reference genome for grapevine (Vitis vinifera L.) genetics and breeding.</title>
        <authorList>
            <person name="Shi X."/>
            <person name="Cao S."/>
            <person name="Wang X."/>
            <person name="Huang S."/>
            <person name="Wang Y."/>
            <person name="Liu Z."/>
            <person name="Liu W."/>
            <person name="Leng X."/>
            <person name="Peng Y."/>
            <person name="Wang N."/>
            <person name="Wang Y."/>
            <person name="Ma Z."/>
            <person name="Xu X."/>
            <person name="Zhang F."/>
            <person name="Xue H."/>
            <person name="Zhong H."/>
            <person name="Wang Y."/>
            <person name="Zhang K."/>
            <person name="Velt A."/>
            <person name="Avia K."/>
            <person name="Holtgrawe D."/>
            <person name="Grimplet J."/>
            <person name="Matus J.T."/>
            <person name="Ware D."/>
            <person name="Wu X."/>
            <person name="Wang H."/>
            <person name="Liu C."/>
            <person name="Fang Y."/>
            <person name="Rustenholz C."/>
            <person name="Cheng Z."/>
            <person name="Xiao H."/>
            <person name="Zhou Y."/>
        </authorList>
    </citation>
    <scope>NUCLEOTIDE SEQUENCE [LARGE SCALE GENOMIC DNA]</scope>
    <source>
        <strain evidence="12">cv. Pinot noir / PN40024</strain>
        <tissue evidence="11">Leaf</tissue>
    </source>
</reference>
<dbReference type="InterPro" id="IPR041118">
    <property type="entry name" value="Rx_N"/>
</dbReference>
<dbReference type="Gene3D" id="3.40.50.300">
    <property type="entry name" value="P-loop containing nucleotide triphosphate hydrolases"/>
    <property type="match status" value="1"/>
</dbReference>
<dbReference type="Gene3D" id="1.10.10.10">
    <property type="entry name" value="Winged helix-like DNA-binding domain superfamily/Winged helix DNA-binding domain"/>
    <property type="match status" value="1"/>
</dbReference>
<dbReference type="Gene3D" id="1.10.8.430">
    <property type="entry name" value="Helical domain of apoptotic protease-activating factors"/>
    <property type="match status" value="1"/>
</dbReference>
<dbReference type="SUPFAM" id="SSF52540">
    <property type="entry name" value="P-loop containing nucleoside triphosphate hydrolases"/>
    <property type="match status" value="1"/>
</dbReference>
<evidence type="ECO:0000256" key="4">
    <source>
        <dbReference type="ARBA" id="ARBA00022821"/>
    </source>
</evidence>
<dbReference type="Proteomes" id="UP001227230">
    <property type="component" value="Chromosome 13"/>
</dbReference>
<dbReference type="Pfam" id="PF00931">
    <property type="entry name" value="NB-ARC"/>
    <property type="match status" value="1"/>
</dbReference>
<evidence type="ECO:0000256" key="3">
    <source>
        <dbReference type="ARBA" id="ARBA00022741"/>
    </source>
</evidence>
<keyword evidence="1" id="KW-0433">Leucine-rich repeat</keyword>
<keyword evidence="2" id="KW-0677">Repeat</keyword>
<dbReference type="Pfam" id="PF23559">
    <property type="entry name" value="WHD_DRP"/>
    <property type="match status" value="1"/>
</dbReference>
<dbReference type="EMBL" id="CP126660">
    <property type="protein sequence ID" value="WKA02316.1"/>
    <property type="molecule type" value="Genomic_DNA"/>
</dbReference>
<dbReference type="CDD" id="cd14798">
    <property type="entry name" value="RX-CC_like"/>
    <property type="match status" value="1"/>
</dbReference>
<dbReference type="PANTHER" id="PTHR36766">
    <property type="entry name" value="PLANT BROAD-SPECTRUM MILDEW RESISTANCE PROTEIN RPW8"/>
    <property type="match status" value="1"/>
</dbReference>
<dbReference type="Pfam" id="PF18052">
    <property type="entry name" value="Rx_N"/>
    <property type="match status" value="1"/>
</dbReference>
<evidence type="ECO:0000313" key="11">
    <source>
        <dbReference type="EMBL" id="WKA02316.1"/>
    </source>
</evidence>
<dbReference type="Pfam" id="PF25019">
    <property type="entry name" value="LRR_R13L1-DRL21"/>
    <property type="match status" value="1"/>
</dbReference>
<evidence type="ECO:0000256" key="2">
    <source>
        <dbReference type="ARBA" id="ARBA00022737"/>
    </source>
</evidence>
<dbReference type="InterPro" id="IPR001611">
    <property type="entry name" value="Leu-rich_rpt"/>
</dbReference>
<organism evidence="11 12">
    <name type="scientific">Vitis vinifera</name>
    <name type="common">Grape</name>
    <dbReference type="NCBI Taxonomy" id="29760"/>
    <lineage>
        <taxon>Eukaryota</taxon>
        <taxon>Viridiplantae</taxon>
        <taxon>Streptophyta</taxon>
        <taxon>Embryophyta</taxon>
        <taxon>Tracheophyta</taxon>
        <taxon>Spermatophyta</taxon>
        <taxon>Magnoliopsida</taxon>
        <taxon>eudicotyledons</taxon>
        <taxon>Gunneridae</taxon>
        <taxon>Pentapetalae</taxon>
        <taxon>rosids</taxon>
        <taxon>Vitales</taxon>
        <taxon>Vitaceae</taxon>
        <taxon>Viteae</taxon>
        <taxon>Vitis</taxon>
    </lineage>
</organism>
<dbReference type="EMBL" id="CP126660">
    <property type="protein sequence ID" value="WKA02315.1"/>
    <property type="molecule type" value="Genomic_DNA"/>
</dbReference>
<dbReference type="InterPro" id="IPR056789">
    <property type="entry name" value="LRR_R13L1-DRL21"/>
</dbReference>
<keyword evidence="5" id="KW-0067">ATP-binding</keyword>
<dbReference type="InterPro" id="IPR032675">
    <property type="entry name" value="LRR_dom_sf"/>
</dbReference>
<dbReference type="Gene3D" id="1.20.5.4130">
    <property type="match status" value="1"/>
</dbReference>
<evidence type="ECO:0000259" key="8">
    <source>
        <dbReference type="Pfam" id="PF18052"/>
    </source>
</evidence>
<dbReference type="PANTHER" id="PTHR36766:SF51">
    <property type="entry name" value="DISEASE RESISTANCE RPP13-LIKE PROTEIN 1"/>
    <property type="match status" value="1"/>
</dbReference>
<evidence type="ECO:0000313" key="12">
    <source>
        <dbReference type="Proteomes" id="UP001227230"/>
    </source>
</evidence>
<evidence type="ECO:0000259" key="7">
    <source>
        <dbReference type="Pfam" id="PF00931"/>
    </source>
</evidence>
<gene>
    <name evidence="11" type="ORF">VitviT2T_020520</name>
</gene>
<dbReference type="Gene3D" id="3.80.10.10">
    <property type="entry name" value="Ribonuclease Inhibitor"/>
    <property type="match status" value="4"/>
</dbReference>
<feature type="domain" description="NB-ARC" evidence="7">
    <location>
        <begin position="245"/>
        <end position="402"/>
    </location>
</feature>
<feature type="domain" description="R13L1/DRL21-like LRR repeat region" evidence="10">
    <location>
        <begin position="748"/>
        <end position="875"/>
    </location>
</feature>
<keyword evidence="12" id="KW-1185">Reference proteome</keyword>
<keyword evidence="4" id="KW-0611">Plant defense</keyword>
<protein>
    <recommendedName>
        <fullName evidence="13">Disease resistance RPP13-like protein 1</fullName>
    </recommendedName>
</protein>
<proteinExistence type="predicted"/>
<feature type="domain" description="Disease resistance protein winged helix" evidence="9">
    <location>
        <begin position="486"/>
        <end position="555"/>
    </location>
</feature>
<evidence type="ECO:0000256" key="1">
    <source>
        <dbReference type="ARBA" id="ARBA00022614"/>
    </source>
</evidence>
<dbReference type="InterPro" id="IPR058922">
    <property type="entry name" value="WHD_DRP"/>
</dbReference>
<dbReference type="Pfam" id="PF00560">
    <property type="entry name" value="LRR_1"/>
    <property type="match status" value="1"/>
</dbReference>
<evidence type="ECO:0000259" key="9">
    <source>
        <dbReference type="Pfam" id="PF23559"/>
    </source>
</evidence>
<feature type="coiled-coil region" evidence="6">
    <location>
        <begin position="76"/>
        <end position="110"/>
    </location>
</feature>
<dbReference type="PRINTS" id="PR00364">
    <property type="entry name" value="DISEASERSIST"/>
</dbReference>
<evidence type="ECO:0000259" key="10">
    <source>
        <dbReference type="Pfam" id="PF25019"/>
    </source>
</evidence>
<dbReference type="SUPFAM" id="SSF52058">
    <property type="entry name" value="L domain-like"/>
    <property type="match status" value="3"/>
</dbReference>